<evidence type="ECO:0000256" key="1">
    <source>
        <dbReference type="SAM" id="Phobius"/>
    </source>
</evidence>
<protein>
    <submittedName>
        <fullName evidence="2">Uncharacterized protein</fullName>
    </submittedName>
</protein>
<keyword evidence="1" id="KW-1133">Transmembrane helix</keyword>
<keyword evidence="1" id="KW-0812">Transmembrane</keyword>
<proteinExistence type="predicted"/>
<gene>
    <name evidence="2" type="ORF">UFOVP1290_490</name>
</gene>
<feature type="transmembrane region" description="Helical" evidence="1">
    <location>
        <begin position="58"/>
        <end position="76"/>
    </location>
</feature>
<sequence>MVFWICLLVFIWFMYVLLIKGALWKIIVVIFGWYGMFKALETYLPSSHSICTTILDRTLLWSEVIPTIIVLLALAYTKE</sequence>
<reference evidence="2" key="1">
    <citation type="submission" date="2020-05" db="EMBL/GenBank/DDBJ databases">
        <authorList>
            <person name="Chiriac C."/>
            <person name="Salcher M."/>
            <person name="Ghai R."/>
            <person name="Kavagutti S V."/>
        </authorList>
    </citation>
    <scope>NUCLEOTIDE SEQUENCE</scope>
</reference>
<organism evidence="2">
    <name type="scientific">uncultured Caudovirales phage</name>
    <dbReference type="NCBI Taxonomy" id="2100421"/>
    <lineage>
        <taxon>Viruses</taxon>
        <taxon>Duplodnaviria</taxon>
        <taxon>Heunggongvirae</taxon>
        <taxon>Uroviricota</taxon>
        <taxon>Caudoviricetes</taxon>
        <taxon>Peduoviridae</taxon>
        <taxon>Maltschvirus</taxon>
        <taxon>Maltschvirus maltsch</taxon>
    </lineage>
</organism>
<accession>A0A6J5RHL9</accession>
<feature type="transmembrane region" description="Helical" evidence="1">
    <location>
        <begin position="12"/>
        <end position="37"/>
    </location>
</feature>
<evidence type="ECO:0000313" key="2">
    <source>
        <dbReference type="EMBL" id="CAB4196970.1"/>
    </source>
</evidence>
<dbReference type="EMBL" id="LR797252">
    <property type="protein sequence ID" value="CAB4196970.1"/>
    <property type="molecule type" value="Genomic_DNA"/>
</dbReference>
<name>A0A6J5RHL9_9CAUD</name>
<keyword evidence="1" id="KW-0472">Membrane</keyword>